<keyword evidence="10" id="KW-0594">Phospholipid biosynthesis</keyword>
<evidence type="ECO:0000256" key="10">
    <source>
        <dbReference type="ARBA" id="ARBA00023209"/>
    </source>
</evidence>
<dbReference type="PANTHER" id="PTHR12714:SF25">
    <property type="entry name" value="CONSERVED HYPOTHETICAL MEMBRANE PROTEIN"/>
    <property type="match status" value="1"/>
</dbReference>
<dbReference type="Proteomes" id="UP001175211">
    <property type="component" value="Unassembled WGS sequence"/>
</dbReference>
<accession>A0AA39N9A9</accession>
<evidence type="ECO:0000256" key="6">
    <source>
        <dbReference type="ARBA" id="ARBA00022824"/>
    </source>
</evidence>
<dbReference type="Gene3D" id="1.20.120.1630">
    <property type="match status" value="1"/>
</dbReference>
<keyword evidence="7 12" id="KW-1133">Transmembrane helix</keyword>
<feature type="transmembrane region" description="Helical" evidence="12">
    <location>
        <begin position="224"/>
        <end position="241"/>
    </location>
</feature>
<keyword evidence="2" id="KW-0444">Lipid biosynthesis</keyword>
<protein>
    <recommendedName>
        <fullName evidence="15">Protein-S-isoprenylcysteine O-methyltransferase</fullName>
    </recommendedName>
</protein>
<feature type="transmembrane region" description="Helical" evidence="12">
    <location>
        <begin position="187"/>
        <end position="204"/>
    </location>
</feature>
<reference evidence="13" key="1">
    <citation type="submission" date="2023-06" db="EMBL/GenBank/DDBJ databases">
        <authorList>
            <consortium name="Lawrence Berkeley National Laboratory"/>
            <person name="Ahrendt S."/>
            <person name="Sahu N."/>
            <person name="Indic B."/>
            <person name="Wong-Bajracharya J."/>
            <person name="Merenyi Z."/>
            <person name="Ke H.-M."/>
            <person name="Monk M."/>
            <person name="Kocsube S."/>
            <person name="Drula E."/>
            <person name="Lipzen A."/>
            <person name="Balint B."/>
            <person name="Henrissat B."/>
            <person name="Andreopoulos B."/>
            <person name="Martin F.M."/>
            <person name="Harder C.B."/>
            <person name="Rigling D."/>
            <person name="Ford K.L."/>
            <person name="Foster G.D."/>
            <person name="Pangilinan J."/>
            <person name="Papanicolaou A."/>
            <person name="Barry K."/>
            <person name="LaButti K."/>
            <person name="Viragh M."/>
            <person name="Koriabine M."/>
            <person name="Yan M."/>
            <person name="Riley R."/>
            <person name="Champramary S."/>
            <person name="Plett K.L."/>
            <person name="Tsai I.J."/>
            <person name="Slot J."/>
            <person name="Sipos G."/>
            <person name="Plett J."/>
            <person name="Nagy L.G."/>
            <person name="Grigoriev I.V."/>
        </authorList>
    </citation>
    <scope>NUCLEOTIDE SEQUENCE</scope>
    <source>
        <strain evidence="13">CCBAS 213</strain>
    </source>
</reference>
<dbReference type="InterPro" id="IPR007318">
    <property type="entry name" value="Phopholipid_MeTrfase"/>
</dbReference>
<dbReference type="GO" id="GO:0012505">
    <property type="term" value="C:endomembrane system"/>
    <property type="evidence" value="ECO:0007669"/>
    <property type="project" value="UniProtKB-SubCell"/>
</dbReference>
<keyword evidence="8" id="KW-0443">Lipid metabolism</keyword>
<dbReference type="GO" id="GO:0008654">
    <property type="term" value="P:phospholipid biosynthetic process"/>
    <property type="evidence" value="ECO:0007669"/>
    <property type="project" value="UniProtKB-KW"/>
</dbReference>
<proteinExistence type="predicted"/>
<keyword evidence="9 12" id="KW-0472">Membrane</keyword>
<evidence type="ECO:0000256" key="9">
    <source>
        <dbReference type="ARBA" id="ARBA00023136"/>
    </source>
</evidence>
<evidence type="ECO:0000256" key="7">
    <source>
        <dbReference type="ARBA" id="ARBA00022989"/>
    </source>
</evidence>
<name>A0AA39N9A9_ARMTA</name>
<dbReference type="EMBL" id="JAUEPS010000011">
    <property type="protein sequence ID" value="KAK0461388.1"/>
    <property type="molecule type" value="Genomic_DNA"/>
</dbReference>
<evidence type="ECO:0000256" key="1">
    <source>
        <dbReference type="ARBA" id="ARBA00004127"/>
    </source>
</evidence>
<dbReference type="GO" id="GO:0032259">
    <property type="term" value="P:methylation"/>
    <property type="evidence" value="ECO:0007669"/>
    <property type="project" value="UniProtKB-KW"/>
</dbReference>
<feature type="transmembrane region" description="Helical" evidence="12">
    <location>
        <begin position="131"/>
        <end position="151"/>
    </location>
</feature>
<dbReference type="RefSeq" id="XP_060333285.1">
    <property type="nucleotide sequence ID" value="XM_060472685.1"/>
</dbReference>
<feature type="transmembrane region" description="Helical" evidence="12">
    <location>
        <begin position="92"/>
        <end position="111"/>
    </location>
</feature>
<sequence>MVGLARRYKAEVMNSAASVPASAMSYAKIPFMLLAMLGLQISVTPPHPPPSSSEKAPSTSLEIIVKQRLGPLLVKASSAAFNNIITNGNMKIICWLGAVAETTVIVARSIPENDLSRSVLSALVITGSADQIRITPLFLLGILLTTLGGYIRYRCYQELGRLFTFEMSIREGHELIRTGPYTVVRHPGYSGVICAILGIVLWHASPGSWARSCGGLEMMPCRLLTLTFLILVTTIVVGLLRRMPKEDEALKKEFPEEWANWAAKVPHRLLPGVY</sequence>
<keyword evidence="4" id="KW-0949">S-adenosyl-L-methionine</keyword>
<evidence type="ECO:0000313" key="13">
    <source>
        <dbReference type="EMBL" id="KAK0461388.1"/>
    </source>
</evidence>
<dbReference type="AlphaFoldDB" id="A0AA39N9A9"/>
<dbReference type="Pfam" id="PF04191">
    <property type="entry name" value="PEMT"/>
    <property type="match status" value="1"/>
</dbReference>
<comment type="caution">
    <text evidence="13">The sequence shown here is derived from an EMBL/GenBank/DDBJ whole genome shotgun (WGS) entry which is preliminary data.</text>
</comment>
<comment type="subcellular location">
    <subcellularLocation>
        <location evidence="1">Endomembrane system</location>
        <topology evidence="1">Multi-pass membrane protein</topology>
    </subcellularLocation>
</comment>
<evidence type="ECO:0000256" key="8">
    <source>
        <dbReference type="ARBA" id="ARBA00023098"/>
    </source>
</evidence>
<evidence type="ECO:0000256" key="5">
    <source>
        <dbReference type="ARBA" id="ARBA00022692"/>
    </source>
</evidence>
<keyword evidence="6" id="KW-0256">Endoplasmic reticulum</keyword>
<keyword evidence="14" id="KW-1185">Reference proteome</keyword>
<evidence type="ECO:0000313" key="14">
    <source>
        <dbReference type="Proteomes" id="UP001175211"/>
    </source>
</evidence>
<dbReference type="GeneID" id="85356233"/>
<keyword evidence="3" id="KW-0489">Methyltransferase</keyword>
<evidence type="ECO:0000256" key="11">
    <source>
        <dbReference type="ARBA" id="ARBA00023264"/>
    </source>
</evidence>
<dbReference type="GO" id="GO:0008168">
    <property type="term" value="F:methyltransferase activity"/>
    <property type="evidence" value="ECO:0007669"/>
    <property type="project" value="UniProtKB-KW"/>
</dbReference>
<gene>
    <name evidence="13" type="ORF">EV420DRAFT_1531820</name>
</gene>
<evidence type="ECO:0000256" key="3">
    <source>
        <dbReference type="ARBA" id="ARBA00022603"/>
    </source>
</evidence>
<keyword evidence="3" id="KW-0808">Transferase</keyword>
<keyword evidence="5 12" id="KW-0812">Transmembrane</keyword>
<evidence type="ECO:0000256" key="2">
    <source>
        <dbReference type="ARBA" id="ARBA00022516"/>
    </source>
</evidence>
<dbReference type="PANTHER" id="PTHR12714">
    <property type="entry name" value="PROTEIN-S ISOPRENYLCYSTEINE O-METHYLTRANSFERASE"/>
    <property type="match status" value="1"/>
</dbReference>
<evidence type="ECO:0000256" key="4">
    <source>
        <dbReference type="ARBA" id="ARBA00022691"/>
    </source>
</evidence>
<evidence type="ECO:0008006" key="15">
    <source>
        <dbReference type="Google" id="ProtNLM"/>
    </source>
</evidence>
<evidence type="ECO:0000256" key="12">
    <source>
        <dbReference type="SAM" id="Phobius"/>
    </source>
</evidence>
<organism evidence="13 14">
    <name type="scientific">Armillaria tabescens</name>
    <name type="common">Ringless honey mushroom</name>
    <name type="synonym">Agaricus tabescens</name>
    <dbReference type="NCBI Taxonomy" id="1929756"/>
    <lineage>
        <taxon>Eukaryota</taxon>
        <taxon>Fungi</taxon>
        <taxon>Dikarya</taxon>
        <taxon>Basidiomycota</taxon>
        <taxon>Agaricomycotina</taxon>
        <taxon>Agaricomycetes</taxon>
        <taxon>Agaricomycetidae</taxon>
        <taxon>Agaricales</taxon>
        <taxon>Marasmiineae</taxon>
        <taxon>Physalacriaceae</taxon>
        <taxon>Desarmillaria</taxon>
    </lineage>
</organism>
<keyword evidence="11" id="KW-1208">Phospholipid metabolism</keyword>